<dbReference type="PANTHER" id="PTHR41335">
    <property type="entry name" value="MEMBRANE PROTEIN-RELATED"/>
    <property type="match status" value="1"/>
</dbReference>
<dbReference type="OrthoDB" id="2990728at2"/>
<dbReference type="EMBL" id="RZNX01000013">
    <property type="protein sequence ID" value="RUT27959.1"/>
    <property type="molecule type" value="Genomic_DNA"/>
</dbReference>
<keyword evidence="1" id="KW-1003">Cell membrane</keyword>
<reference evidence="8 9" key="1">
    <citation type="submission" date="2018-12" db="EMBL/GenBank/DDBJ databases">
        <authorList>
            <person name="Sun L."/>
            <person name="Chen Z."/>
        </authorList>
    </citation>
    <scope>NUCLEOTIDE SEQUENCE [LARGE SCALE GENOMIC DNA]</scope>
    <source>
        <strain evidence="8 9">3-5-3</strain>
    </source>
</reference>
<evidence type="ECO:0000313" key="9">
    <source>
        <dbReference type="Proteomes" id="UP000272464"/>
    </source>
</evidence>
<evidence type="ECO:0000256" key="1">
    <source>
        <dbReference type="ARBA" id="ARBA00022475"/>
    </source>
</evidence>
<feature type="region of interest" description="Disordered" evidence="5">
    <location>
        <begin position="85"/>
        <end position="108"/>
    </location>
</feature>
<comment type="caution">
    <text evidence="8">The sequence shown here is derived from an EMBL/GenBank/DDBJ whole genome shotgun (WGS) entry which is preliminary data.</text>
</comment>
<evidence type="ECO:0000256" key="6">
    <source>
        <dbReference type="SAM" id="Phobius"/>
    </source>
</evidence>
<keyword evidence="9" id="KW-1185">Reference proteome</keyword>
<feature type="transmembrane region" description="Helical" evidence="6">
    <location>
        <begin position="37"/>
        <end position="62"/>
    </location>
</feature>
<dbReference type="RefSeq" id="WP_127200879.1">
    <property type="nucleotide sequence ID" value="NZ_RZNX01000013.1"/>
</dbReference>
<feature type="compositionally biased region" description="Basic and acidic residues" evidence="5">
    <location>
        <begin position="92"/>
        <end position="108"/>
    </location>
</feature>
<dbReference type="AlphaFoldDB" id="A0A433X1E2"/>
<protein>
    <submittedName>
        <fullName evidence="8">DUF1049 domain-containing protein</fullName>
    </submittedName>
</protein>
<evidence type="ECO:0000313" key="8">
    <source>
        <dbReference type="EMBL" id="RUT27959.1"/>
    </source>
</evidence>
<dbReference type="PANTHER" id="PTHR41335:SF1">
    <property type="entry name" value="MEMBRANE PROTEIN"/>
    <property type="match status" value="1"/>
</dbReference>
<organism evidence="8 9">
    <name type="scientific">Paenibacillus zeisoli</name>
    <dbReference type="NCBI Taxonomy" id="2496267"/>
    <lineage>
        <taxon>Bacteria</taxon>
        <taxon>Bacillati</taxon>
        <taxon>Bacillota</taxon>
        <taxon>Bacilli</taxon>
        <taxon>Bacillales</taxon>
        <taxon>Paenibacillaceae</taxon>
        <taxon>Paenibacillus</taxon>
    </lineage>
</organism>
<keyword evidence="4 6" id="KW-0472">Membrane</keyword>
<proteinExistence type="predicted"/>
<gene>
    <name evidence="8" type="ORF">EJP77_19190</name>
</gene>
<dbReference type="Pfam" id="PF06305">
    <property type="entry name" value="LapA_dom"/>
    <property type="match status" value="1"/>
</dbReference>
<feature type="domain" description="Lipopolysaccharide assembly protein A" evidence="7">
    <location>
        <begin position="24"/>
        <end position="83"/>
    </location>
</feature>
<evidence type="ECO:0000256" key="3">
    <source>
        <dbReference type="ARBA" id="ARBA00022989"/>
    </source>
</evidence>
<name>A0A433X1E2_9BACL</name>
<keyword evidence="3 6" id="KW-1133">Transmembrane helix</keyword>
<sequence>MKIQWSLIAALLFALVTAIFAVINVRTVDVNLLFGVVKIPLILLIIGSTLLGGIIVGSFGLYRGYRLDKENRRLKAQLVQVQEATGYVFPEPEPKADKDKDQPQDKNS</sequence>
<dbReference type="InterPro" id="IPR010445">
    <property type="entry name" value="LapA_dom"/>
</dbReference>
<keyword evidence="2 6" id="KW-0812">Transmembrane</keyword>
<evidence type="ECO:0000256" key="4">
    <source>
        <dbReference type="ARBA" id="ARBA00023136"/>
    </source>
</evidence>
<evidence type="ECO:0000259" key="7">
    <source>
        <dbReference type="Pfam" id="PF06305"/>
    </source>
</evidence>
<evidence type="ECO:0000256" key="2">
    <source>
        <dbReference type="ARBA" id="ARBA00022692"/>
    </source>
</evidence>
<evidence type="ECO:0000256" key="5">
    <source>
        <dbReference type="SAM" id="MobiDB-lite"/>
    </source>
</evidence>
<accession>A0A433X1E2</accession>
<dbReference type="GO" id="GO:0005886">
    <property type="term" value="C:plasma membrane"/>
    <property type="evidence" value="ECO:0007669"/>
    <property type="project" value="InterPro"/>
</dbReference>
<dbReference type="Proteomes" id="UP000272464">
    <property type="component" value="Unassembled WGS sequence"/>
</dbReference>